<feature type="domain" description="HTH lysR-type" evidence="5">
    <location>
        <begin position="1"/>
        <end position="58"/>
    </location>
</feature>
<keyword evidence="7" id="KW-1185">Reference proteome</keyword>
<organism evidence="6 7">
    <name type="scientific">Acidaminococcus fermentans (strain ATCC 25085 / DSM 20731 / CCUG 9996 / CIP 106432 / VR4)</name>
    <dbReference type="NCBI Taxonomy" id="591001"/>
    <lineage>
        <taxon>Bacteria</taxon>
        <taxon>Bacillati</taxon>
        <taxon>Bacillota</taxon>
        <taxon>Negativicutes</taxon>
        <taxon>Acidaminococcales</taxon>
        <taxon>Acidaminococcaceae</taxon>
        <taxon>Acidaminococcus</taxon>
    </lineage>
</organism>
<protein>
    <submittedName>
        <fullName evidence="6">Transcriptional regulator, LysR family</fullName>
    </submittedName>
</protein>
<dbReference type="GeneID" id="78335704"/>
<sequence length="295" mass="34479">MDIANIHSFVVLAELLSFAKTAEKEHISQSTLSRRIQSLEKGLNVQLFQRDTRNIKLTEAGKEFYFQANKLLEQYHLAISLTKKAVGGYSRKLRIGIGYYEHFFLMPFIGQFSASHPNIKINLYQFVYETLLEYFIRGNLDIILTSDQFLSSISENAYKKQLLWQDSWSLILSRDNPLAAYPFIDRKQLRDQTIITMYNGSSKMIRNIYRNQDFTEPFRTVIQVNSFAAKIALVDANMGIGFVPSFIKTESYKNVLLKKIVPAYNPRKFYVLCNSYNYDQAVSDFFRRCQEHWQK</sequence>
<dbReference type="InterPro" id="IPR000847">
    <property type="entry name" value="LysR_HTH_N"/>
</dbReference>
<dbReference type="HOGENOM" id="CLU_039613_6_2_9"/>
<accession>D2RMQ6</accession>
<dbReference type="FunFam" id="1.10.10.10:FF:000001">
    <property type="entry name" value="LysR family transcriptional regulator"/>
    <property type="match status" value="1"/>
</dbReference>
<evidence type="ECO:0000259" key="5">
    <source>
        <dbReference type="PROSITE" id="PS50931"/>
    </source>
</evidence>
<proteinExistence type="inferred from homology"/>
<dbReference type="Pfam" id="PF00126">
    <property type="entry name" value="HTH_1"/>
    <property type="match status" value="1"/>
</dbReference>
<dbReference type="InterPro" id="IPR005119">
    <property type="entry name" value="LysR_subst-bd"/>
</dbReference>
<keyword evidence="3" id="KW-0238">DNA-binding</keyword>
<evidence type="ECO:0000256" key="1">
    <source>
        <dbReference type="ARBA" id="ARBA00009437"/>
    </source>
</evidence>
<dbReference type="KEGG" id="afn:Acfer_2011"/>
<dbReference type="OrthoDB" id="108771at2"/>
<dbReference type="InterPro" id="IPR036388">
    <property type="entry name" value="WH-like_DNA-bd_sf"/>
</dbReference>
<dbReference type="PANTHER" id="PTHR30126:SF40">
    <property type="entry name" value="HTH-TYPE TRANSCRIPTIONAL REGULATOR GLTR"/>
    <property type="match status" value="1"/>
</dbReference>
<dbReference type="SUPFAM" id="SSF46785">
    <property type="entry name" value="Winged helix' DNA-binding domain"/>
    <property type="match status" value="1"/>
</dbReference>
<dbReference type="eggNOG" id="COG0583">
    <property type="taxonomic scope" value="Bacteria"/>
</dbReference>
<dbReference type="PRINTS" id="PR00039">
    <property type="entry name" value="HTHLYSR"/>
</dbReference>
<dbReference type="Proteomes" id="UP000001902">
    <property type="component" value="Chromosome"/>
</dbReference>
<name>D2RMQ6_ACIFV</name>
<dbReference type="GO" id="GO:0000976">
    <property type="term" value="F:transcription cis-regulatory region binding"/>
    <property type="evidence" value="ECO:0007669"/>
    <property type="project" value="TreeGrafter"/>
</dbReference>
<evidence type="ECO:0000256" key="3">
    <source>
        <dbReference type="ARBA" id="ARBA00023125"/>
    </source>
</evidence>
<reference evidence="6 7" key="1">
    <citation type="journal article" date="2010" name="Stand. Genomic Sci.">
        <title>Complete genome sequence of Acidaminococcus fermentans type strain (VR4).</title>
        <authorList>
            <person name="Chang Y.J."/>
            <person name="Pukall R."/>
            <person name="Saunders E."/>
            <person name="Lapidus A."/>
            <person name="Copeland A."/>
            <person name="Nolan M."/>
            <person name="Glavina Del Rio T."/>
            <person name="Lucas S."/>
            <person name="Chen F."/>
            <person name="Tice H."/>
            <person name="Cheng J.F."/>
            <person name="Han C."/>
            <person name="Detter J.C."/>
            <person name="Bruce D."/>
            <person name="Goodwin L."/>
            <person name="Pitluck S."/>
            <person name="Mikhailova N."/>
            <person name="Liolios K."/>
            <person name="Pati A."/>
            <person name="Ivanova N."/>
            <person name="Mavromatis K."/>
            <person name="Chen A."/>
            <person name="Palaniappan K."/>
            <person name="Land M."/>
            <person name="Hauser L."/>
            <person name="Jeffries C.D."/>
            <person name="Brettin T."/>
            <person name="Rohde M."/>
            <person name="Goker M."/>
            <person name="Bristow J."/>
            <person name="Eisen J.A."/>
            <person name="Markowitz V."/>
            <person name="Hugenholtz P."/>
            <person name="Kyrpides N.C."/>
            <person name="Klenk H.P."/>
        </authorList>
    </citation>
    <scope>NUCLEOTIDE SEQUENCE [LARGE SCALE GENOMIC DNA]</scope>
    <source>
        <strain evidence="7">ATCC 25085 / DSM 20731 / CCUG 9996 / CIP 106432 / VR4</strain>
    </source>
</reference>
<dbReference type="Gene3D" id="3.40.190.290">
    <property type="match status" value="1"/>
</dbReference>
<dbReference type="AlphaFoldDB" id="D2RMQ6"/>
<keyword evidence="4" id="KW-0804">Transcription</keyword>
<keyword evidence="2" id="KW-0805">Transcription regulation</keyword>
<gene>
    <name evidence="6" type="ordered locus">Acfer_2011</name>
</gene>
<dbReference type="InterPro" id="IPR036390">
    <property type="entry name" value="WH_DNA-bd_sf"/>
</dbReference>
<dbReference type="STRING" id="591001.Acfer_2011"/>
<dbReference type="PANTHER" id="PTHR30126">
    <property type="entry name" value="HTH-TYPE TRANSCRIPTIONAL REGULATOR"/>
    <property type="match status" value="1"/>
</dbReference>
<dbReference type="EMBL" id="CP001859">
    <property type="protein sequence ID" value="ADB48358.1"/>
    <property type="molecule type" value="Genomic_DNA"/>
</dbReference>
<evidence type="ECO:0000256" key="2">
    <source>
        <dbReference type="ARBA" id="ARBA00023015"/>
    </source>
</evidence>
<evidence type="ECO:0000256" key="4">
    <source>
        <dbReference type="ARBA" id="ARBA00023163"/>
    </source>
</evidence>
<dbReference type="PROSITE" id="PS50931">
    <property type="entry name" value="HTH_LYSR"/>
    <property type="match status" value="1"/>
</dbReference>
<dbReference type="GO" id="GO:0003700">
    <property type="term" value="F:DNA-binding transcription factor activity"/>
    <property type="evidence" value="ECO:0007669"/>
    <property type="project" value="InterPro"/>
</dbReference>
<evidence type="ECO:0000313" key="7">
    <source>
        <dbReference type="Proteomes" id="UP000001902"/>
    </source>
</evidence>
<comment type="similarity">
    <text evidence="1">Belongs to the LysR transcriptional regulatory family.</text>
</comment>
<dbReference type="CDD" id="cd05466">
    <property type="entry name" value="PBP2_LTTR_substrate"/>
    <property type="match status" value="1"/>
</dbReference>
<dbReference type="SUPFAM" id="SSF53850">
    <property type="entry name" value="Periplasmic binding protein-like II"/>
    <property type="match status" value="1"/>
</dbReference>
<evidence type="ECO:0000313" key="6">
    <source>
        <dbReference type="EMBL" id="ADB48358.1"/>
    </source>
</evidence>
<dbReference type="Gene3D" id="1.10.10.10">
    <property type="entry name" value="Winged helix-like DNA-binding domain superfamily/Winged helix DNA-binding domain"/>
    <property type="match status" value="1"/>
</dbReference>
<dbReference type="Pfam" id="PF03466">
    <property type="entry name" value="LysR_substrate"/>
    <property type="match status" value="1"/>
</dbReference>
<dbReference type="RefSeq" id="WP_012939338.1">
    <property type="nucleotide sequence ID" value="NC_013740.1"/>
</dbReference>